<dbReference type="PANTHER" id="PTHR43585:SF2">
    <property type="entry name" value="ATP-GRASP ENZYME FSQD"/>
    <property type="match status" value="1"/>
</dbReference>
<reference evidence="6 7" key="1">
    <citation type="submission" date="2018-03" db="EMBL/GenBank/DDBJ databases">
        <title>The ancient ancestry and fast evolution of plastids.</title>
        <authorList>
            <person name="Moore K.R."/>
            <person name="Magnabosco C."/>
            <person name="Momper L."/>
            <person name="Gold D.A."/>
            <person name="Bosak T."/>
            <person name="Fournier G.P."/>
        </authorList>
    </citation>
    <scope>NUCLEOTIDE SEQUENCE [LARGE SCALE GENOMIC DNA]</scope>
    <source>
        <strain evidence="6 7">CCALA 037</strain>
    </source>
</reference>
<evidence type="ECO:0000256" key="2">
    <source>
        <dbReference type="ARBA" id="ARBA00022741"/>
    </source>
</evidence>
<evidence type="ECO:0000256" key="1">
    <source>
        <dbReference type="ARBA" id="ARBA00022598"/>
    </source>
</evidence>
<dbReference type="EMBL" id="PVWO01000205">
    <property type="protein sequence ID" value="PSB55168.1"/>
    <property type="molecule type" value="Genomic_DNA"/>
</dbReference>
<dbReference type="GO" id="GO:0005524">
    <property type="term" value="F:ATP binding"/>
    <property type="evidence" value="ECO:0007669"/>
    <property type="project" value="UniProtKB-UniRule"/>
</dbReference>
<protein>
    <recommendedName>
        <fullName evidence="5">ATP-grasp domain-containing protein</fullName>
    </recommendedName>
</protein>
<dbReference type="OrthoDB" id="9803907at2"/>
<gene>
    <name evidence="6" type="ORF">C7B77_15885</name>
</gene>
<evidence type="ECO:0000256" key="3">
    <source>
        <dbReference type="ARBA" id="ARBA00022840"/>
    </source>
</evidence>
<dbReference type="GO" id="GO:0016874">
    <property type="term" value="F:ligase activity"/>
    <property type="evidence" value="ECO:0007669"/>
    <property type="project" value="UniProtKB-KW"/>
</dbReference>
<name>A0A2T1GCN2_9CYAN</name>
<dbReference type="PROSITE" id="PS50975">
    <property type="entry name" value="ATP_GRASP"/>
    <property type="match status" value="1"/>
</dbReference>
<dbReference type="InterPro" id="IPR011761">
    <property type="entry name" value="ATP-grasp"/>
</dbReference>
<accession>A0A2T1GCN2</accession>
<evidence type="ECO:0000313" key="6">
    <source>
        <dbReference type="EMBL" id="PSB55168.1"/>
    </source>
</evidence>
<evidence type="ECO:0000313" key="7">
    <source>
        <dbReference type="Proteomes" id="UP000238937"/>
    </source>
</evidence>
<feature type="domain" description="ATP-grasp" evidence="5">
    <location>
        <begin position="108"/>
        <end position="293"/>
    </location>
</feature>
<evidence type="ECO:0000259" key="5">
    <source>
        <dbReference type="PROSITE" id="PS50975"/>
    </source>
</evidence>
<dbReference type="InterPro" id="IPR013815">
    <property type="entry name" value="ATP_grasp_subdomain_1"/>
</dbReference>
<dbReference type="GO" id="GO:0046872">
    <property type="term" value="F:metal ion binding"/>
    <property type="evidence" value="ECO:0007669"/>
    <property type="project" value="InterPro"/>
</dbReference>
<dbReference type="PANTHER" id="PTHR43585">
    <property type="entry name" value="FUMIPYRROLE BIOSYNTHESIS PROTEIN C"/>
    <property type="match status" value="1"/>
</dbReference>
<keyword evidence="2 4" id="KW-0547">Nucleotide-binding</keyword>
<evidence type="ECO:0000256" key="4">
    <source>
        <dbReference type="PROSITE-ProRule" id="PRU00409"/>
    </source>
</evidence>
<dbReference type="Gene3D" id="3.40.50.20">
    <property type="match status" value="1"/>
</dbReference>
<proteinExistence type="predicted"/>
<dbReference type="InterPro" id="IPR052032">
    <property type="entry name" value="ATP-dep_AA_Ligase"/>
</dbReference>
<sequence length="383" mass="43303">MKKILLVDTNCSSKPIYDYLVRSGNEVFVCGGNPNDFLAKYAKNYVELDYSNIDRSLALVDSLGVDYIVPGCNDLSYKICTELNSQGKFYGLDRNEVSEIINNKKKFRLLAAEIGLPVPRIIPHGEFSDILPVIVKPTDAYSGRGVTIVRESDRDKLQTAIEYAESFSRTKTCVIEEYIEGQLYSHSAFLSGGKIVCEFIVEEHGTANPFVVDTSRVVYDFPEDVIGRIGDTMLTMAKHLQLVDGLIHTQFIKQGSSFWLIEVTRRCPGDLYSQLIEFSTGFRYAEAYTEPFLNQTVSLKDVHLKQSYVMRHTISQQVAKTFSSLQFNLPIQIEDLLFLSLSGDMVKSSPFGRIALLFARANSESELSKLFRSTLQRELYNIY</sequence>
<comment type="caution">
    <text evidence="6">The sequence shown here is derived from an EMBL/GenBank/DDBJ whole genome shotgun (WGS) entry which is preliminary data.</text>
</comment>
<dbReference type="Pfam" id="PF13535">
    <property type="entry name" value="ATP-grasp_4"/>
    <property type="match status" value="1"/>
</dbReference>
<dbReference type="SUPFAM" id="SSF56059">
    <property type="entry name" value="Glutathione synthetase ATP-binding domain-like"/>
    <property type="match status" value="1"/>
</dbReference>
<dbReference type="Gene3D" id="3.30.470.20">
    <property type="entry name" value="ATP-grasp fold, B domain"/>
    <property type="match status" value="1"/>
</dbReference>
<dbReference type="Proteomes" id="UP000238937">
    <property type="component" value="Unassembled WGS sequence"/>
</dbReference>
<keyword evidence="3 4" id="KW-0067">ATP-binding</keyword>
<dbReference type="AlphaFoldDB" id="A0A2T1GCN2"/>
<keyword evidence="1" id="KW-0436">Ligase</keyword>
<dbReference type="RefSeq" id="WP_106306734.1">
    <property type="nucleotide sequence ID" value="NZ_PVWO01000205.1"/>
</dbReference>
<keyword evidence="7" id="KW-1185">Reference proteome</keyword>
<dbReference type="Gene3D" id="3.30.1490.20">
    <property type="entry name" value="ATP-grasp fold, A domain"/>
    <property type="match status" value="1"/>
</dbReference>
<organism evidence="6 7">
    <name type="scientific">Chamaesiphon polymorphus CCALA 037</name>
    <dbReference type="NCBI Taxonomy" id="2107692"/>
    <lineage>
        <taxon>Bacteria</taxon>
        <taxon>Bacillati</taxon>
        <taxon>Cyanobacteriota</taxon>
        <taxon>Cyanophyceae</taxon>
        <taxon>Gomontiellales</taxon>
        <taxon>Chamaesiphonaceae</taxon>
        <taxon>Chamaesiphon</taxon>
    </lineage>
</organism>